<keyword evidence="3" id="KW-0378">Hydrolase</keyword>
<dbReference type="eggNOG" id="KOG2134">
    <property type="taxonomic scope" value="Eukaryota"/>
</dbReference>
<comment type="subcellular location">
    <subcellularLocation>
        <location evidence="1">Nucleus</location>
    </subcellularLocation>
</comment>
<dbReference type="InterPro" id="IPR006549">
    <property type="entry name" value="HAD-SF_hydro_IIIA"/>
</dbReference>
<accession>B3S6Q9</accession>
<dbReference type="PANTHER" id="PTHR12083:SF9">
    <property type="entry name" value="BIFUNCTIONAL POLYNUCLEOTIDE PHOSPHATASE_KINASE"/>
    <property type="match status" value="1"/>
</dbReference>
<feature type="domain" description="PNK FHA" evidence="6">
    <location>
        <begin position="7"/>
        <end position="74"/>
    </location>
</feature>
<dbReference type="GO" id="GO:0046403">
    <property type="term" value="F:polynucleotide 3'-phosphatase activity"/>
    <property type="evidence" value="ECO:0000318"/>
    <property type="project" value="GO_Central"/>
</dbReference>
<evidence type="ECO:0000259" key="6">
    <source>
        <dbReference type="Pfam" id="PF17913"/>
    </source>
</evidence>
<organism evidence="7 8">
    <name type="scientific">Trichoplax adhaerens</name>
    <name type="common">Trichoplax reptans</name>
    <dbReference type="NCBI Taxonomy" id="10228"/>
    <lineage>
        <taxon>Eukaryota</taxon>
        <taxon>Metazoa</taxon>
        <taxon>Placozoa</taxon>
        <taxon>Uniplacotomia</taxon>
        <taxon>Trichoplacea</taxon>
        <taxon>Trichoplacidae</taxon>
        <taxon>Trichoplax</taxon>
    </lineage>
</organism>
<evidence type="ECO:0000313" key="8">
    <source>
        <dbReference type="Proteomes" id="UP000009022"/>
    </source>
</evidence>
<dbReference type="InterPro" id="IPR027417">
    <property type="entry name" value="P-loop_NTPase"/>
</dbReference>
<dbReference type="Pfam" id="PF08645">
    <property type="entry name" value="PNK3P"/>
    <property type="match status" value="1"/>
</dbReference>
<protein>
    <recommendedName>
        <fullName evidence="6">PNK FHA domain-containing protein</fullName>
    </recommendedName>
</protein>
<dbReference type="AlphaFoldDB" id="B3S6Q9"/>
<keyword evidence="8" id="KW-1185">Reference proteome</keyword>
<reference evidence="7 8" key="1">
    <citation type="journal article" date="2008" name="Nature">
        <title>The Trichoplax genome and the nature of placozoans.</title>
        <authorList>
            <person name="Srivastava M."/>
            <person name="Begovic E."/>
            <person name="Chapman J."/>
            <person name="Putnam N.H."/>
            <person name="Hellsten U."/>
            <person name="Kawashima T."/>
            <person name="Kuo A."/>
            <person name="Mitros T."/>
            <person name="Salamov A."/>
            <person name="Carpenter M.L."/>
            <person name="Signorovitch A.Y."/>
            <person name="Moreno M.A."/>
            <person name="Kamm K."/>
            <person name="Grimwood J."/>
            <person name="Schmutz J."/>
            <person name="Shapiro H."/>
            <person name="Grigoriev I.V."/>
            <person name="Buss L.W."/>
            <person name="Schierwater B."/>
            <person name="Dellaporta S.L."/>
            <person name="Rokhsar D.S."/>
        </authorList>
    </citation>
    <scope>NUCLEOTIDE SEQUENCE [LARGE SCALE GENOMIC DNA]</scope>
    <source>
        <strain evidence="7 8">Grell-BS-1999</strain>
    </source>
</reference>
<evidence type="ECO:0000256" key="1">
    <source>
        <dbReference type="ARBA" id="ARBA00004123"/>
    </source>
</evidence>
<dbReference type="SUPFAM" id="SSF49879">
    <property type="entry name" value="SMAD/FHA domain"/>
    <property type="match status" value="1"/>
</dbReference>
<sequence length="390" mass="44787">MAKVMECILVPDDETLPKIHLDDGKLVTLGRSPATQVRCKTCARQQVQVIANYEKKQLQLTQIGKNPSRVSGRLLEPQKTCILNPKEKFSLLRNSFGYEVQFLSQSSQDQITSKRRYEDIDSCTEAEERKRMKPTLHITMQSVLLKTPYRVIKSLEEPNYNGWTDFRGLLIYTSDNANPSTKVVIFSNQLGIGNKMVNKESFKKKITNIINSLGVPVQAYIATNRDIYRKPFIGMWQYLIWKANNAMTIDLETSFFVGAGKSTFVRNYLSPRGYVDVNRDKLKSWQKCVSVCTVLLDRGSSVVIDNTNPDKFSRKRYIDCARSKKIPIRCFIFTTLEEIAKHNNKIREATAEEGYQSVTEIAFNTFKFDYLLSYNIVIFSIHLSLLCLVF</sequence>
<keyword evidence="4" id="KW-0234">DNA repair</keyword>
<evidence type="ECO:0000256" key="2">
    <source>
        <dbReference type="ARBA" id="ARBA00022763"/>
    </source>
</evidence>
<dbReference type="NCBIfam" id="TIGR01662">
    <property type="entry name" value="HAD-SF-IIIA"/>
    <property type="match status" value="1"/>
</dbReference>
<dbReference type="InterPro" id="IPR041388">
    <property type="entry name" value="FHA_2"/>
</dbReference>
<dbReference type="Gene3D" id="3.40.50.1000">
    <property type="entry name" value="HAD superfamily/HAD-like"/>
    <property type="match status" value="1"/>
</dbReference>
<dbReference type="EMBL" id="DS985252">
    <property type="protein sequence ID" value="EDV21661.1"/>
    <property type="molecule type" value="Genomic_DNA"/>
</dbReference>
<dbReference type="CTD" id="6757166"/>
<evidence type="ECO:0000256" key="5">
    <source>
        <dbReference type="ARBA" id="ARBA00023242"/>
    </source>
</evidence>
<dbReference type="SUPFAM" id="SSF52540">
    <property type="entry name" value="P-loop containing nucleoside triphosphate hydrolases"/>
    <property type="match status" value="1"/>
</dbReference>
<dbReference type="InterPro" id="IPR023214">
    <property type="entry name" value="HAD_sf"/>
</dbReference>
<evidence type="ECO:0000256" key="3">
    <source>
        <dbReference type="ARBA" id="ARBA00022801"/>
    </source>
</evidence>
<dbReference type="KEGG" id="tad:TRIADDRAFT_59893"/>
<name>B3S6Q9_TRIAD</name>
<dbReference type="STRING" id="10228.B3S6Q9"/>
<dbReference type="GeneID" id="6757166"/>
<dbReference type="GO" id="GO:0005634">
    <property type="term" value="C:nucleus"/>
    <property type="evidence" value="ECO:0007669"/>
    <property type="project" value="UniProtKB-SubCell"/>
</dbReference>
<proteinExistence type="predicted"/>
<dbReference type="Gene3D" id="2.60.200.20">
    <property type="match status" value="1"/>
</dbReference>
<evidence type="ECO:0000256" key="4">
    <source>
        <dbReference type="ARBA" id="ARBA00023204"/>
    </source>
</evidence>
<dbReference type="HOGENOM" id="CLU_014938_1_1_1"/>
<dbReference type="RefSeq" id="XP_002115809.1">
    <property type="nucleotide sequence ID" value="XM_002115773.1"/>
</dbReference>
<dbReference type="InParanoid" id="B3S6Q9"/>
<keyword evidence="2" id="KW-0227">DNA damage</keyword>
<dbReference type="PANTHER" id="PTHR12083">
    <property type="entry name" value="BIFUNCTIONAL POLYNUCLEOTIDE PHOSPHATASE/KINASE"/>
    <property type="match status" value="1"/>
</dbReference>
<dbReference type="SUPFAM" id="SSF56784">
    <property type="entry name" value="HAD-like"/>
    <property type="match status" value="1"/>
</dbReference>
<dbReference type="Pfam" id="PF17913">
    <property type="entry name" value="FHA_2"/>
    <property type="match status" value="1"/>
</dbReference>
<keyword evidence="5" id="KW-0539">Nucleus</keyword>
<dbReference type="PhylomeDB" id="B3S6Q9"/>
<dbReference type="CDD" id="cd22716">
    <property type="entry name" value="FHA_APTX_PNKP"/>
    <property type="match status" value="1"/>
</dbReference>
<dbReference type="InterPro" id="IPR013954">
    <property type="entry name" value="PNK3P"/>
</dbReference>
<dbReference type="FunCoup" id="B3S6Q9">
    <property type="interactions" value="694"/>
</dbReference>
<dbReference type="OrthoDB" id="19045at2759"/>
<dbReference type="GO" id="GO:0006281">
    <property type="term" value="P:DNA repair"/>
    <property type="evidence" value="ECO:0000318"/>
    <property type="project" value="GO_Central"/>
</dbReference>
<gene>
    <name evidence="7" type="ORF">TRIADDRAFT_59893</name>
</gene>
<dbReference type="InterPro" id="IPR036412">
    <property type="entry name" value="HAD-like_sf"/>
</dbReference>
<dbReference type="InterPro" id="IPR008984">
    <property type="entry name" value="SMAD_FHA_dom_sf"/>
</dbReference>
<dbReference type="GO" id="GO:0046404">
    <property type="term" value="F:ATP-dependent polydeoxyribonucleotide 5'-hydroxyl-kinase activity"/>
    <property type="evidence" value="ECO:0000318"/>
    <property type="project" value="GO_Central"/>
</dbReference>
<evidence type="ECO:0000313" key="7">
    <source>
        <dbReference type="EMBL" id="EDV21661.1"/>
    </source>
</evidence>
<dbReference type="Gene3D" id="3.40.50.300">
    <property type="entry name" value="P-loop containing nucleotide triphosphate hydrolases"/>
    <property type="match status" value="1"/>
</dbReference>
<dbReference type="Proteomes" id="UP000009022">
    <property type="component" value="Unassembled WGS sequence"/>
</dbReference>